<dbReference type="SUPFAM" id="SSF64484">
    <property type="entry name" value="beta and beta-prime subunits of DNA dependent RNA-polymerase"/>
    <property type="match status" value="1"/>
</dbReference>
<dbReference type="Gene3D" id="6.20.50.80">
    <property type="match status" value="1"/>
</dbReference>
<keyword evidence="7" id="KW-0479">Metal-binding</keyword>
<dbReference type="Gene3D" id="1.10.132.30">
    <property type="match status" value="1"/>
</dbReference>
<dbReference type="EC" id="2.7.7.6" evidence="12"/>
<evidence type="ECO:0000256" key="8">
    <source>
        <dbReference type="ARBA" id="ARBA00022833"/>
    </source>
</evidence>
<dbReference type="EMBL" id="CP151509">
    <property type="protein sequence ID" value="WZN64228.1"/>
    <property type="molecule type" value="Genomic_DNA"/>
</dbReference>
<dbReference type="InterPro" id="IPR007081">
    <property type="entry name" value="RNA_pol_Rpb1_5"/>
</dbReference>
<dbReference type="FunFam" id="2.40.40.20:FF:000019">
    <property type="entry name" value="DNA-directed RNA polymerase II subunit RPB1"/>
    <property type="match status" value="1"/>
</dbReference>
<keyword evidence="5 12" id="KW-0808">Transferase</keyword>
<dbReference type="GO" id="GO:0006351">
    <property type="term" value="P:DNA-templated transcription"/>
    <property type="evidence" value="ECO:0007669"/>
    <property type="project" value="InterPro"/>
</dbReference>
<evidence type="ECO:0000256" key="1">
    <source>
        <dbReference type="ARBA" id="ARBA00004123"/>
    </source>
</evidence>
<evidence type="ECO:0000256" key="12">
    <source>
        <dbReference type="RuleBase" id="RU004279"/>
    </source>
</evidence>
<feature type="compositionally biased region" description="Basic and acidic residues" evidence="13">
    <location>
        <begin position="207"/>
        <end position="222"/>
    </location>
</feature>
<feature type="compositionally biased region" description="Basic and acidic residues" evidence="13">
    <location>
        <begin position="241"/>
        <end position="264"/>
    </location>
</feature>
<evidence type="ECO:0000256" key="10">
    <source>
        <dbReference type="ARBA" id="ARBA00023163"/>
    </source>
</evidence>
<dbReference type="InterPro" id="IPR038120">
    <property type="entry name" value="Rpb1_funnel_sf"/>
</dbReference>
<feature type="region of interest" description="Disordered" evidence="13">
    <location>
        <begin position="1108"/>
        <end position="1132"/>
    </location>
</feature>
<evidence type="ECO:0000256" key="11">
    <source>
        <dbReference type="ARBA" id="ARBA00023242"/>
    </source>
</evidence>
<feature type="region of interest" description="Disordered" evidence="13">
    <location>
        <begin position="205"/>
        <end position="298"/>
    </location>
</feature>
<accession>A0AAX4PEA2</accession>
<dbReference type="InterPro" id="IPR015699">
    <property type="entry name" value="DNA-dir_RNA_pol1_lsu_N"/>
</dbReference>
<keyword evidence="11" id="KW-0539">Nucleus</keyword>
<dbReference type="InterPro" id="IPR044893">
    <property type="entry name" value="RNA_pol_Rpb1_clamp_domain"/>
</dbReference>
<dbReference type="Gene3D" id="6.10.250.2940">
    <property type="match status" value="1"/>
</dbReference>
<dbReference type="Pfam" id="PF05000">
    <property type="entry name" value="RNA_pol_Rpb1_4"/>
    <property type="match status" value="1"/>
</dbReference>
<comment type="function">
    <text evidence="12">DNA-dependent RNA polymerase catalyzes the transcription of DNA into RNA using the four ribonucleoside triphosphates as substrates.</text>
</comment>
<dbReference type="InterPro" id="IPR042102">
    <property type="entry name" value="RNA_pol_Rpb1_3_sf"/>
</dbReference>
<dbReference type="PANTHER" id="PTHR19376">
    <property type="entry name" value="DNA-DIRECTED RNA POLYMERASE"/>
    <property type="match status" value="1"/>
</dbReference>
<dbReference type="CDD" id="cd01435">
    <property type="entry name" value="RNAP_I_RPA1_N"/>
    <property type="match status" value="1"/>
</dbReference>
<evidence type="ECO:0000256" key="7">
    <source>
        <dbReference type="ARBA" id="ARBA00022723"/>
    </source>
</evidence>
<dbReference type="Pfam" id="PF04998">
    <property type="entry name" value="RNA_pol_Rpb1_5"/>
    <property type="match status" value="1"/>
</dbReference>
<evidence type="ECO:0000259" key="14">
    <source>
        <dbReference type="SMART" id="SM00663"/>
    </source>
</evidence>
<reference evidence="15 16" key="1">
    <citation type="submission" date="2024-03" db="EMBL/GenBank/DDBJ databases">
        <title>Complete genome sequence of the green alga Chloropicon roscoffensis RCC1871.</title>
        <authorList>
            <person name="Lemieux C."/>
            <person name="Pombert J.-F."/>
            <person name="Otis C."/>
            <person name="Turmel M."/>
        </authorList>
    </citation>
    <scope>NUCLEOTIDE SEQUENCE [LARGE SCALE GENOMIC DNA]</scope>
    <source>
        <strain evidence="15 16">RCC1871</strain>
    </source>
</reference>
<comment type="subcellular location">
    <subcellularLocation>
        <location evidence="1">Nucleus</location>
    </subcellularLocation>
</comment>
<proteinExistence type="inferred from homology"/>
<organism evidence="15 16">
    <name type="scientific">Chloropicon roscoffensis</name>
    <dbReference type="NCBI Taxonomy" id="1461544"/>
    <lineage>
        <taxon>Eukaryota</taxon>
        <taxon>Viridiplantae</taxon>
        <taxon>Chlorophyta</taxon>
        <taxon>Chloropicophyceae</taxon>
        <taxon>Chloropicales</taxon>
        <taxon>Chloropicaceae</taxon>
        <taxon>Chloropicon</taxon>
    </lineage>
</organism>
<dbReference type="Pfam" id="PF04983">
    <property type="entry name" value="RNA_pol_Rpb1_3"/>
    <property type="match status" value="1"/>
</dbReference>
<keyword evidence="16" id="KW-1185">Reference proteome</keyword>
<dbReference type="GO" id="GO:0003899">
    <property type="term" value="F:DNA-directed RNA polymerase activity"/>
    <property type="evidence" value="ECO:0007669"/>
    <property type="project" value="UniProtKB-EC"/>
</dbReference>
<dbReference type="InterPro" id="IPR006592">
    <property type="entry name" value="RNA_pol_N"/>
</dbReference>
<dbReference type="Pfam" id="PF00623">
    <property type="entry name" value="RNA_pol_Rpb1_2"/>
    <property type="match status" value="1"/>
</dbReference>
<dbReference type="InterPro" id="IPR007080">
    <property type="entry name" value="RNA_pol_Rpb1_1"/>
</dbReference>
<comment type="catalytic activity">
    <reaction evidence="12">
        <text>RNA(n) + a ribonucleoside 5'-triphosphate = RNA(n+1) + diphosphate</text>
        <dbReference type="Rhea" id="RHEA:21248"/>
        <dbReference type="Rhea" id="RHEA-COMP:14527"/>
        <dbReference type="Rhea" id="RHEA-COMP:17342"/>
        <dbReference type="ChEBI" id="CHEBI:33019"/>
        <dbReference type="ChEBI" id="CHEBI:61557"/>
        <dbReference type="ChEBI" id="CHEBI:140395"/>
        <dbReference type="EC" id="2.7.7.6"/>
    </reaction>
</comment>
<comment type="similarity">
    <text evidence="2">Belongs to the RNA polymerase beta' chain family. RpoC1 subfamily.</text>
</comment>
<gene>
    <name evidence="15" type="ORF">HKI87_09g57820</name>
</gene>
<keyword evidence="10 12" id="KW-0804">Transcription</keyword>
<evidence type="ECO:0000256" key="4">
    <source>
        <dbReference type="ARBA" id="ARBA00022640"/>
    </source>
</evidence>
<dbReference type="InterPro" id="IPR007083">
    <property type="entry name" value="RNA_pol_Rpb1_4"/>
</dbReference>
<dbReference type="Gene3D" id="2.40.40.20">
    <property type="match status" value="1"/>
</dbReference>
<keyword evidence="6 12" id="KW-0548">Nucleotidyltransferase</keyword>
<dbReference type="PANTHER" id="PTHR19376:SF11">
    <property type="entry name" value="DNA-DIRECTED RNA POLYMERASE I SUBUNIT RPA1"/>
    <property type="match status" value="1"/>
</dbReference>
<dbReference type="InterPro" id="IPR000722">
    <property type="entry name" value="RNA_pol_asu"/>
</dbReference>
<dbReference type="SMART" id="SM00663">
    <property type="entry name" value="RPOLA_N"/>
    <property type="match status" value="1"/>
</dbReference>
<dbReference type="Gene3D" id="1.10.274.100">
    <property type="entry name" value="RNA polymerase Rpb1, domain 3"/>
    <property type="match status" value="1"/>
</dbReference>
<dbReference type="InterPro" id="IPR007066">
    <property type="entry name" value="RNA_pol_Rpb1_3"/>
</dbReference>
<keyword evidence="4" id="KW-0934">Plastid</keyword>
<name>A0AAX4PEA2_9CHLO</name>
<keyword evidence="3 12" id="KW-0240">DNA-directed RNA polymerase</keyword>
<dbReference type="InterPro" id="IPR047107">
    <property type="entry name" value="DNA-dir_RNA_pol1_lsu_C"/>
</dbReference>
<evidence type="ECO:0000256" key="2">
    <source>
        <dbReference type="ARBA" id="ARBA00007207"/>
    </source>
</evidence>
<dbReference type="GO" id="GO:0003677">
    <property type="term" value="F:DNA binding"/>
    <property type="evidence" value="ECO:0007669"/>
    <property type="project" value="InterPro"/>
</dbReference>
<evidence type="ECO:0000313" key="16">
    <source>
        <dbReference type="Proteomes" id="UP001472866"/>
    </source>
</evidence>
<evidence type="ECO:0000256" key="9">
    <source>
        <dbReference type="ARBA" id="ARBA00022842"/>
    </source>
</evidence>
<evidence type="ECO:0000256" key="3">
    <source>
        <dbReference type="ARBA" id="ARBA00022478"/>
    </source>
</evidence>
<sequence length="1533" mass="169108">MVHLLTGKTSVFSTSLSTYTTDEVRRFSVVPVTVPLSVDTMTGDAVEGGLYDLRMGPADAHSSDRCETCRLPYAQCPGHFGHLELCLPLYNPLLLKFTVNLLGITCHKCFSLKADEKTVAKYAKTLRKLRNQARRDASSGDSAKLYKSAPQSFGDEAAAQSLLEQFFAECGGSATCARCGATSPKYILDGNKRILQLVSSKVTATGAEEHPAFGRAPPREDASSSSGEEEGSWSESEESDSELREEVEGEEGKATKKEAKKAKMDGGMGGGSGARAKGKQSRGKKGDDEPEKHKFISPKEVKSILDKSVVMENDIFQQLLRATNRYSARKGRDSVINSEFLFLDVLPVTPPRFRPMSKVNDQLFDHPQNVIYSDILNKNVTLGKLLEQAKDATGEDRGRVMQQLSQLWISMQDRCNSLLAGERDSEVGLQNLIEKKEGIFRMNMMGKRVNYAARSVISPDPYISLGEIGIPPYFAERLSFPEHVNAHNAASLATRVKNGGMRYPGALMIEDEKSGTKVHLTQGSESRREKLSQLIGVGEGKIVHRHAQTGDVVLVNRQPTLHKPSILAHNCRVLKGERTIRLHYANCSGYNADFDGDEINIHLPQDQMSRAEAYTIMHSSENFNVPTDGKPIKGLIQDHVISSVYLTMQDTFLDRKHYELLVYEACCILKRKRVLLLPPAMIKPCVRWTGKQVISSVLANVLGDAKFSFTGHYKTKVAKNYFCKGSLESQVYVRNGELIHGVVDKAQYGKYGLVHSVQELYGADTMAHLMSCFSRLYTKFLQLRGFTCSIDDLSLDDKSERSRKEALLQQTNDVSAATEDLLGMEDSARGRGSEASSSERYQALEKNLRQELLGYNKETFGAKFDSVCTGALNSISSIAVNSCLPAGSTKQFPKNNFNMMTCSGAKGSMVNHSQISVLLGQQTLEGRRVPRMESGKTLPCFLPYTIEPRSCGFIADRFLTGLQPQEYYFHCMAGREGLVDTTVKTARSGYLQRCLVKSLESLAVKYDGTVRDCRGDFKPKKSAGGGGGGAGIKHQHGSIVQFRYGEDGVDPTKESYLYKFDFLVQNCMPLAQKLKQTLDFGAPGVRRGEEECSLQRFAQAWDAYAEDGKEASGDRKAKKRKGKGAEEDGSANERTLRGLMNAKLESSLSCAGDAVGVIAAQSIGEPSTQMTLNTFHHAGRGEANVTLGIPRLRELLMTATKEIRTPYIKVPFAKGVSQSMTQVLASKLRKISLLEILKGVSVSEKPLVWDTGRKLVVQTFRLKLSFHSLRAYKGQGGLVLTKKMIYNCIVSEFCSKMKKKLKSFSRKGAEVDPDAEIFHYLKEGGSKGDKEKPFEACVNIKHESLKKIPMLELCEQVAISCFVNETPGVESADKTPMEDGGEGLLVQGRSGNLLDVLQRSCHLVDLTRLESNNIHMMQENFGIEAARRVLENEVIKVFGAYGIQVDPRHLSLVSDFMTHTGQFTGCSRTGTFPKFGSPLLQMSFETATQFLRKTVLFSTQDEMTTPSSNIACGQLVTTCGTGVCDLYYKNTCS</sequence>
<dbReference type="CDD" id="cd02735">
    <property type="entry name" value="RNAP_I_Rpa1_C"/>
    <property type="match status" value="1"/>
</dbReference>
<keyword evidence="9" id="KW-0460">Magnesium</keyword>
<dbReference type="InterPro" id="IPR045867">
    <property type="entry name" value="DNA-dir_RpoC_beta_prime"/>
</dbReference>
<dbReference type="Proteomes" id="UP001472866">
    <property type="component" value="Chromosome 09"/>
</dbReference>
<dbReference type="Pfam" id="PF04997">
    <property type="entry name" value="RNA_pol_Rpb1_1"/>
    <property type="match status" value="1"/>
</dbReference>
<feature type="compositionally biased region" description="Basic and acidic residues" evidence="13">
    <location>
        <begin position="284"/>
        <end position="298"/>
    </location>
</feature>
<evidence type="ECO:0000256" key="6">
    <source>
        <dbReference type="ARBA" id="ARBA00022695"/>
    </source>
</evidence>
<evidence type="ECO:0000256" key="5">
    <source>
        <dbReference type="ARBA" id="ARBA00022679"/>
    </source>
</evidence>
<protein>
    <recommendedName>
        <fullName evidence="12">DNA-directed RNA polymerase subunit</fullName>
        <ecNumber evidence="12">2.7.7.6</ecNumber>
    </recommendedName>
</protein>
<evidence type="ECO:0000313" key="15">
    <source>
        <dbReference type="EMBL" id="WZN64228.1"/>
    </source>
</evidence>
<dbReference type="Gene3D" id="3.30.1490.180">
    <property type="entry name" value="RNA polymerase ii"/>
    <property type="match status" value="1"/>
</dbReference>
<dbReference type="GO" id="GO:0046872">
    <property type="term" value="F:metal ion binding"/>
    <property type="evidence" value="ECO:0007669"/>
    <property type="project" value="UniProtKB-KW"/>
</dbReference>
<keyword evidence="8" id="KW-0862">Zinc</keyword>
<feature type="domain" description="RNA polymerase N-terminal" evidence="14">
    <location>
        <begin position="339"/>
        <end position="647"/>
    </location>
</feature>
<dbReference type="GO" id="GO:0005736">
    <property type="term" value="C:RNA polymerase I complex"/>
    <property type="evidence" value="ECO:0007669"/>
    <property type="project" value="TreeGrafter"/>
</dbReference>
<evidence type="ECO:0000256" key="13">
    <source>
        <dbReference type="SAM" id="MobiDB-lite"/>
    </source>
</evidence>
<feature type="compositionally biased region" description="Acidic residues" evidence="13">
    <location>
        <begin position="227"/>
        <end position="240"/>
    </location>
</feature>
<dbReference type="Gene3D" id="4.10.860.120">
    <property type="entry name" value="RNA polymerase II, clamp domain"/>
    <property type="match status" value="1"/>
</dbReference>